<accession>A0AAF3EZF7</accession>
<protein>
    <submittedName>
        <fullName evidence="3">Uncharacterized protein</fullName>
    </submittedName>
</protein>
<keyword evidence="2" id="KW-1185">Reference proteome</keyword>
<feature type="region of interest" description="Disordered" evidence="1">
    <location>
        <begin position="1"/>
        <end position="23"/>
    </location>
</feature>
<dbReference type="WBParaSite" id="MBELARI_LOCUS19067">
    <property type="protein sequence ID" value="MBELARI_LOCUS19067"/>
    <property type="gene ID" value="MBELARI_LOCUS19067"/>
</dbReference>
<dbReference type="Proteomes" id="UP000887575">
    <property type="component" value="Unassembled WGS sequence"/>
</dbReference>
<reference evidence="3" key="1">
    <citation type="submission" date="2024-02" db="UniProtKB">
        <authorList>
            <consortium name="WormBaseParasite"/>
        </authorList>
    </citation>
    <scope>IDENTIFICATION</scope>
</reference>
<proteinExistence type="predicted"/>
<name>A0AAF3EZF7_9BILA</name>
<sequence>MTGGRLETSCDEGEKSSSKRRPFTGYKWYPENMRVPGPLVRSSSRRSAELIWDSDATDSEEYDRSTSISTPRSLIPMTTTRRITAAIGIGPIRRRVQEAHRLCVLMIPPLVSFDC</sequence>
<organism evidence="2 3">
    <name type="scientific">Mesorhabditis belari</name>
    <dbReference type="NCBI Taxonomy" id="2138241"/>
    <lineage>
        <taxon>Eukaryota</taxon>
        <taxon>Metazoa</taxon>
        <taxon>Ecdysozoa</taxon>
        <taxon>Nematoda</taxon>
        <taxon>Chromadorea</taxon>
        <taxon>Rhabditida</taxon>
        <taxon>Rhabditina</taxon>
        <taxon>Rhabditomorpha</taxon>
        <taxon>Rhabditoidea</taxon>
        <taxon>Rhabditidae</taxon>
        <taxon>Mesorhabditinae</taxon>
        <taxon>Mesorhabditis</taxon>
    </lineage>
</organism>
<evidence type="ECO:0000256" key="1">
    <source>
        <dbReference type="SAM" id="MobiDB-lite"/>
    </source>
</evidence>
<evidence type="ECO:0000313" key="2">
    <source>
        <dbReference type="Proteomes" id="UP000887575"/>
    </source>
</evidence>
<dbReference type="AlphaFoldDB" id="A0AAF3EZF7"/>
<evidence type="ECO:0000313" key="3">
    <source>
        <dbReference type="WBParaSite" id="MBELARI_LOCUS19067"/>
    </source>
</evidence>